<feature type="signal peptide" evidence="4">
    <location>
        <begin position="1"/>
        <end position="19"/>
    </location>
</feature>
<dbReference type="InterPro" id="IPR013517">
    <property type="entry name" value="FG-GAP"/>
</dbReference>
<gene>
    <name evidence="5" type="ORF">ACFSR2_19340</name>
</gene>
<comment type="caution">
    <text evidence="5">The sequence shown here is derived from an EMBL/GenBank/DDBJ whole genome shotgun (WGS) entry which is preliminary data.</text>
</comment>
<evidence type="ECO:0000256" key="1">
    <source>
        <dbReference type="ARBA" id="ARBA00022729"/>
    </source>
</evidence>
<evidence type="ECO:0000256" key="3">
    <source>
        <dbReference type="ARBA" id="ARBA00023180"/>
    </source>
</evidence>
<dbReference type="SMART" id="SM00191">
    <property type="entry name" value="Int_alpha"/>
    <property type="match status" value="2"/>
</dbReference>
<dbReference type="EMBL" id="JBHULC010000027">
    <property type="protein sequence ID" value="MFD2523060.1"/>
    <property type="molecule type" value="Genomic_DNA"/>
</dbReference>
<keyword evidence="3" id="KW-0325">Glycoprotein</keyword>
<dbReference type="SUPFAM" id="SSF50965">
    <property type="entry name" value="Galactose oxidase, central domain"/>
    <property type="match status" value="1"/>
</dbReference>
<evidence type="ECO:0000256" key="2">
    <source>
        <dbReference type="ARBA" id="ARBA00022737"/>
    </source>
</evidence>
<organism evidence="5 6">
    <name type="scientific">Emticicia soli</name>
    <dbReference type="NCBI Taxonomy" id="2027878"/>
    <lineage>
        <taxon>Bacteria</taxon>
        <taxon>Pseudomonadati</taxon>
        <taxon>Bacteroidota</taxon>
        <taxon>Cytophagia</taxon>
        <taxon>Cytophagales</taxon>
        <taxon>Leadbetterellaceae</taxon>
        <taxon>Emticicia</taxon>
    </lineage>
</organism>
<dbReference type="PANTHER" id="PTHR36220:SF1">
    <property type="entry name" value="GAMMA TUBULIN COMPLEX COMPONENT C-TERMINAL DOMAIN-CONTAINING PROTEIN"/>
    <property type="match status" value="1"/>
</dbReference>
<dbReference type="InterPro" id="IPR013519">
    <property type="entry name" value="Int_alpha_beta-p"/>
</dbReference>
<keyword evidence="6" id="KW-1185">Reference proteome</keyword>
<dbReference type="Proteomes" id="UP001597510">
    <property type="component" value="Unassembled WGS sequence"/>
</dbReference>
<name>A0ABW5JE15_9BACT</name>
<evidence type="ECO:0000256" key="4">
    <source>
        <dbReference type="SAM" id="SignalP"/>
    </source>
</evidence>
<sequence length="470" mass="51014">MKTSVLLLLLCLFSTFSFAQSITLSPGTEQQPAMINISNAYQRGVEIPQITSLERLKIAKPSDGLTVFDTDKKGLCTYYEKAWYCSTKDSIVDYNTMQNFSPDSAANDKFGHAVDISGYWAVVGAAQTKVGNNANQGAVYYHGLAYGGESWLMVKKLVAPDGAANDNFGASVALVGDYIVVGAPGANANTGAVYIFKQTSGVWAQEAKLTAADGATGDRFGTSVDFYKNAANVPFVTISTSGDDLVSPAVSNIGSVYVFSPSAGIWTFQQKIMNTEGSANEGTEIIARMKDENTIVVAKPKARKDQEYNNGKIFTYRKSGNAWNLVQTFSALAHDNLGHDLAISGNYMVVGGARIARVYQYNPTTNLWFTTFATLVSPHQYMVYYGYSVAIDGDRVLVRDVYDNFGVFFKRTGATNNTWVAYQTISTPGFCYNTGEGQLTAISDGYFIAGEGANHCQKPGEVRFGFYNDK</sequence>
<dbReference type="RefSeq" id="WP_340240040.1">
    <property type="nucleotide sequence ID" value="NZ_JBBEWC010000018.1"/>
</dbReference>
<evidence type="ECO:0000313" key="5">
    <source>
        <dbReference type="EMBL" id="MFD2523060.1"/>
    </source>
</evidence>
<dbReference type="Gene3D" id="2.130.10.130">
    <property type="entry name" value="Integrin alpha, N-terminal"/>
    <property type="match status" value="1"/>
</dbReference>
<dbReference type="InterPro" id="IPR011043">
    <property type="entry name" value="Gal_Oxase/kelch_b-propeller"/>
</dbReference>
<evidence type="ECO:0000313" key="6">
    <source>
        <dbReference type="Proteomes" id="UP001597510"/>
    </source>
</evidence>
<dbReference type="PANTHER" id="PTHR36220">
    <property type="entry name" value="UNNAMED PRODUCT"/>
    <property type="match status" value="1"/>
</dbReference>
<keyword evidence="1 4" id="KW-0732">Signal</keyword>
<proteinExistence type="predicted"/>
<protein>
    <submittedName>
        <fullName evidence="5">FG-GAP repeat protein</fullName>
    </submittedName>
</protein>
<feature type="chain" id="PRO_5047030750" evidence="4">
    <location>
        <begin position="20"/>
        <end position="470"/>
    </location>
</feature>
<dbReference type="PROSITE" id="PS51470">
    <property type="entry name" value="FG_GAP"/>
    <property type="match status" value="1"/>
</dbReference>
<dbReference type="Pfam" id="PF14312">
    <property type="entry name" value="FG-GAP_2"/>
    <property type="match status" value="3"/>
</dbReference>
<keyword evidence="2" id="KW-0677">Repeat</keyword>
<dbReference type="InterPro" id="IPR028994">
    <property type="entry name" value="Integrin_alpha_N"/>
</dbReference>
<reference evidence="6" key="1">
    <citation type="journal article" date="2019" name="Int. J. Syst. Evol. Microbiol.">
        <title>The Global Catalogue of Microorganisms (GCM) 10K type strain sequencing project: providing services to taxonomists for standard genome sequencing and annotation.</title>
        <authorList>
            <consortium name="The Broad Institute Genomics Platform"/>
            <consortium name="The Broad Institute Genome Sequencing Center for Infectious Disease"/>
            <person name="Wu L."/>
            <person name="Ma J."/>
        </authorList>
    </citation>
    <scope>NUCLEOTIDE SEQUENCE [LARGE SCALE GENOMIC DNA]</scope>
    <source>
        <strain evidence="6">KCTC 52344</strain>
    </source>
</reference>
<accession>A0ABW5JE15</accession>